<keyword evidence="2" id="KW-0560">Oxidoreductase</keyword>
<evidence type="ECO:0000259" key="5">
    <source>
        <dbReference type="Pfam" id="PF03446"/>
    </source>
</evidence>
<dbReference type="SUPFAM" id="SSF51735">
    <property type="entry name" value="NAD(P)-binding Rossmann-fold domains"/>
    <property type="match status" value="1"/>
</dbReference>
<dbReference type="GO" id="GO:0016491">
    <property type="term" value="F:oxidoreductase activity"/>
    <property type="evidence" value="ECO:0007669"/>
    <property type="project" value="UniProtKB-KW"/>
</dbReference>
<dbReference type="PIRSF" id="PIRSF000103">
    <property type="entry name" value="HIBADH"/>
    <property type="match status" value="1"/>
</dbReference>
<protein>
    <submittedName>
        <fullName evidence="7">Oxidoreductase</fullName>
    </submittedName>
</protein>
<evidence type="ECO:0000256" key="3">
    <source>
        <dbReference type="ARBA" id="ARBA00023027"/>
    </source>
</evidence>
<evidence type="ECO:0000256" key="1">
    <source>
        <dbReference type="ARBA" id="ARBA00009080"/>
    </source>
</evidence>
<accession>A0A0V8GH58</accession>
<feature type="domain" description="6-phosphogluconate dehydrogenase NADP-binding" evidence="5">
    <location>
        <begin position="3"/>
        <end position="159"/>
    </location>
</feature>
<feature type="active site" evidence="4">
    <location>
        <position position="170"/>
    </location>
</feature>
<dbReference type="GeneID" id="90836307"/>
<proteinExistence type="inferred from homology"/>
<evidence type="ECO:0000256" key="4">
    <source>
        <dbReference type="PIRSR" id="PIRSR000103-1"/>
    </source>
</evidence>
<dbReference type="GO" id="GO:0051287">
    <property type="term" value="F:NAD binding"/>
    <property type="evidence" value="ECO:0007669"/>
    <property type="project" value="InterPro"/>
</dbReference>
<dbReference type="InterPro" id="IPR006115">
    <property type="entry name" value="6PGDH_NADP-bd"/>
</dbReference>
<dbReference type="InterPro" id="IPR013328">
    <property type="entry name" value="6PGD_dom2"/>
</dbReference>
<dbReference type="RefSeq" id="WP_058265218.1">
    <property type="nucleotide sequence ID" value="NZ_FMYN01000002.1"/>
</dbReference>
<dbReference type="Gene3D" id="3.40.50.720">
    <property type="entry name" value="NAD(P)-binding Rossmann-like Domain"/>
    <property type="match status" value="1"/>
</dbReference>
<dbReference type="OrthoDB" id="9786703at2"/>
<name>A0A0V8GH58_9BACL</name>
<evidence type="ECO:0000256" key="2">
    <source>
        <dbReference type="ARBA" id="ARBA00023002"/>
    </source>
</evidence>
<dbReference type="InterPro" id="IPR029154">
    <property type="entry name" value="HIBADH-like_NADP-bd"/>
</dbReference>
<dbReference type="AlphaFoldDB" id="A0A0V8GH58"/>
<sequence length="293" mass="30902">MKTVGFIGLGVMGQGMVRNLRKAGFTVKGYNRTKEKGLVLEADGVEIVDTIQDVVTDVDVVISIVGYPQDVEQIYFEDGILDHAAPGTILIDMTTSSPALAERIAQEAAARGLQALDAPVTGGDLGAKNGTLAILVGGEEATFAQAKPLFEAMGKSISLFGGPGKGQSAKLANQIAIAGSMIGTAEMLLFVTRSGIDPTQFIETIKSGSAGSWSLENLIPRVIAENYSPGFFVKHFIKDMRLALERGAEMGIATPGLALTKDLYEQLAELGHADSGTQALYLLLAERSRASVE</sequence>
<reference evidence="7 8" key="1">
    <citation type="journal article" date="2015" name="Int. J. Syst. Evol. Microbiol.">
        <title>Exiguobacterium enclense sp. nov., isolated from sediment.</title>
        <authorList>
            <person name="Dastager S.G."/>
            <person name="Mawlankar R."/>
            <person name="Sonalkar V.V."/>
            <person name="Thorat M.N."/>
            <person name="Mual P."/>
            <person name="Verma A."/>
            <person name="Krishnamurthi S."/>
            <person name="Tang S.K."/>
            <person name="Li W.J."/>
        </authorList>
    </citation>
    <scope>NUCLEOTIDE SEQUENCE [LARGE SCALE GENOMIC DNA]</scope>
    <source>
        <strain evidence="7 8">NIO-1109</strain>
    </source>
</reference>
<dbReference type="Pfam" id="PF03446">
    <property type="entry name" value="NAD_binding_2"/>
    <property type="match status" value="1"/>
</dbReference>
<comment type="caution">
    <text evidence="7">The sequence shown here is derived from an EMBL/GenBank/DDBJ whole genome shotgun (WGS) entry which is preliminary data.</text>
</comment>
<keyword evidence="3" id="KW-0520">NAD</keyword>
<dbReference type="SUPFAM" id="SSF48179">
    <property type="entry name" value="6-phosphogluconate dehydrogenase C-terminal domain-like"/>
    <property type="match status" value="1"/>
</dbReference>
<dbReference type="GO" id="GO:0016054">
    <property type="term" value="P:organic acid catabolic process"/>
    <property type="evidence" value="ECO:0007669"/>
    <property type="project" value="UniProtKB-ARBA"/>
</dbReference>
<gene>
    <name evidence="7" type="ORF">AS033_08745</name>
</gene>
<evidence type="ECO:0000313" key="7">
    <source>
        <dbReference type="EMBL" id="KSU49446.1"/>
    </source>
</evidence>
<organism evidence="7 8">
    <name type="scientific">Exiguobacterium indicum</name>
    <dbReference type="NCBI Taxonomy" id="296995"/>
    <lineage>
        <taxon>Bacteria</taxon>
        <taxon>Bacillati</taxon>
        <taxon>Bacillota</taxon>
        <taxon>Bacilli</taxon>
        <taxon>Bacillales</taxon>
        <taxon>Bacillales Family XII. Incertae Sedis</taxon>
        <taxon>Exiguobacterium</taxon>
    </lineage>
</organism>
<dbReference type="PANTHER" id="PTHR43060">
    <property type="entry name" value="3-HYDROXYISOBUTYRATE DEHYDROGENASE-LIKE 1, MITOCHONDRIAL-RELATED"/>
    <property type="match status" value="1"/>
</dbReference>
<dbReference type="InterPro" id="IPR015815">
    <property type="entry name" value="HIBADH-related"/>
</dbReference>
<dbReference type="Pfam" id="PF14833">
    <property type="entry name" value="NAD_binding_11"/>
    <property type="match status" value="1"/>
</dbReference>
<dbReference type="Proteomes" id="UP000053797">
    <property type="component" value="Unassembled WGS sequence"/>
</dbReference>
<dbReference type="InterPro" id="IPR036291">
    <property type="entry name" value="NAD(P)-bd_dom_sf"/>
</dbReference>
<feature type="domain" description="3-hydroxyisobutyrate dehydrogenase-like NAD-binding" evidence="6">
    <location>
        <begin position="164"/>
        <end position="282"/>
    </location>
</feature>
<evidence type="ECO:0000313" key="8">
    <source>
        <dbReference type="Proteomes" id="UP000053797"/>
    </source>
</evidence>
<dbReference type="InterPro" id="IPR002204">
    <property type="entry name" value="3-OH-isobutyrate_DH-rel_CS"/>
</dbReference>
<comment type="similarity">
    <text evidence="1">Belongs to the HIBADH-related family.</text>
</comment>
<dbReference type="InterPro" id="IPR008927">
    <property type="entry name" value="6-PGluconate_DH-like_C_sf"/>
</dbReference>
<dbReference type="EMBL" id="LNQL01000002">
    <property type="protein sequence ID" value="KSU49446.1"/>
    <property type="molecule type" value="Genomic_DNA"/>
</dbReference>
<evidence type="ECO:0000259" key="6">
    <source>
        <dbReference type="Pfam" id="PF14833"/>
    </source>
</evidence>
<dbReference type="Gene3D" id="1.10.1040.10">
    <property type="entry name" value="N-(1-d-carboxylethyl)-l-norvaline Dehydrogenase, domain 2"/>
    <property type="match status" value="1"/>
</dbReference>
<dbReference type="GO" id="GO:0050661">
    <property type="term" value="F:NADP binding"/>
    <property type="evidence" value="ECO:0007669"/>
    <property type="project" value="InterPro"/>
</dbReference>
<dbReference type="PANTHER" id="PTHR43060:SF15">
    <property type="entry name" value="3-HYDROXYISOBUTYRATE DEHYDROGENASE-LIKE 1, MITOCHONDRIAL-RELATED"/>
    <property type="match status" value="1"/>
</dbReference>
<dbReference type="PROSITE" id="PS00895">
    <property type="entry name" value="3_HYDROXYISOBUT_DH"/>
    <property type="match status" value="1"/>
</dbReference>